<dbReference type="PANTHER" id="PTHR22846">
    <property type="entry name" value="WD40 REPEAT PROTEIN"/>
    <property type="match status" value="1"/>
</dbReference>
<evidence type="ECO:0000256" key="5">
    <source>
        <dbReference type="PROSITE-ProRule" id="PRU00221"/>
    </source>
</evidence>
<dbReference type="GO" id="GO:0000118">
    <property type="term" value="C:histone deacetylase complex"/>
    <property type="evidence" value="ECO:0007669"/>
    <property type="project" value="TreeGrafter"/>
</dbReference>
<dbReference type="AlphaFoldDB" id="A0A9Q9C1M9"/>
<keyword evidence="3" id="KW-0677">Repeat</keyword>
<evidence type="ECO:0000313" key="7">
    <source>
        <dbReference type="Proteomes" id="UP001059546"/>
    </source>
</evidence>
<dbReference type="PROSITE" id="PS50082">
    <property type="entry name" value="WD_REPEATS_2"/>
    <property type="match status" value="1"/>
</dbReference>
<keyword evidence="4" id="KW-0539">Nucleus</keyword>
<dbReference type="InterPro" id="IPR015943">
    <property type="entry name" value="WD40/YVTN_repeat-like_dom_sf"/>
</dbReference>
<evidence type="ECO:0000256" key="4">
    <source>
        <dbReference type="ARBA" id="ARBA00023242"/>
    </source>
</evidence>
<dbReference type="InterPro" id="IPR019775">
    <property type="entry name" value="WD40_repeat_CS"/>
</dbReference>
<sequence length="414" mass="45477">MIEMSRDEINQLVYKYLEDEGYIYTLFTFKNEATPSDKPLAHSLISLVGKGLQYMYGTKHLHGSEIIKCDAKFCLSEEHVCKFKKKEAVDGSMPRALKKEETMTINAVEVCLENVGSELLSCWNKEWLSIYTESGEVLGLGSEGLLWKREMKKLTALSWSDDNLVAGNECGEVITVNVSSGRTRSYACHGKAVTRVRQRGRGILSSGRDGRIVMMNNGVTEISVSECGVEDAVWMGENEVGCSLSDFSVSFVNGSELEVTKLGAHEGNISSMGHSGQILSTSSHDGTLGLWNVASMNGNRIGAHDGGVNCHKWIDGKAATCGSDMLVKIWDMEKVVPVYELKHEDKVMAIDCSSRVVASGSSDGQVVLSDCRCNEVYRYKVDGSISKLLFSESGAYLCICISGRSPKLINLRYF</sequence>
<gene>
    <name evidence="6" type="ORF">GPU96_01g01040</name>
</gene>
<name>A0A9Q9C1M9_ENCHE</name>
<evidence type="ECO:0000256" key="3">
    <source>
        <dbReference type="ARBA" id="ARBA00022737"/>
    </source>
</evidence>
<accession>A0A9Q9C1M9</accession>
<dbReference type="GO" id="GO:0003714">
    <property type="term" value="F:transcription corepressor activity"/>
    <property type="evidence" value="ECO:0007669"/>
    <property type="project" value="InterPro"/>
</dbReference>
<dbReference type="Pfam" id="PF00400">
    <property type="entry name" value="WD40"/>
    <property type="match status" value="3"/>
</dbReference>
<dbReference type="Proteomes" id="UP001059546">
    <property type="component" value="Chromosome I"/>
</dbReference>
<dbReference type="InterPro" id="IPR045183">
    <property type="entry name" value="Ebi-like"/>
</dbReference>
<dbReference type="InterPro" id="IPR001680">
    <property type="entry name" value="WD40_rpt"/>
</dbReference>
<dbReference type="PANTHER" id="PTHR22846:SF2">
    <property type="entry name" value="F-BOX-LIKE_WD REPEAT-CONTAINING PROTEIN EBI"/>
    <property type="match status" value="1"/>
</dbReference>
<reference evidence="6" key="1">
    <citation type="submission" date="2021-05" db="EMBL/GenBank/DDBJ databases">
        <title>Encephalitozoon hellem ATCC 50604 Complete Genome.</title>
        <authorList>
            <person name="Mascarenhas dos Santos A.C."/>
            <person name="Julian A.T."/>
            <person name="Pombert J.-F."/>
        </authorList>
    </citation>
    <scope>NUCLEOTIDE SEQUENCE</scope>
    <source>
        <strain evidence="6">ATCC 50604</strain>
    </source>
</reference>
<dbReference type="Gene3D" id="2.130.10.10">
    <property type="entry name" value="YVTN repeat-like/Quinoprotein amine dehydrogenase"/>
    <property type="match status" value="1"/>
</dbReference>
<evidence type="ECO:0000256" key="2">
    <source>
        <dbReference type="ARBA" id="ARBA00022574"/>
    </source>
</evidence>
<evidence type="ECO:0000313" key="6">
    <source>
        <dbReference type="EMBL" id="UTX42401.1"/>
    </source>
</evidence>
<evidence type="ECO:0000256" key="1">
    <source>
        <dbReference type="ARBA" id="ARBA00004123"/>
    </source>
</evidence>
<protein>
    <submittedName>
        <fullName evidence="6">WD40 repeat-containing protein</fullName>
    </submittedName>
</protein>
<dbReference type="SMART" id="SM00667">
    <property type="entry name" value="LisH"/>
    <property type="match status" value="1"/>
</dbReference>
<proteinExistence type="predicted"/>
<organism evidence="6 7">
    <name type="scientific">Encephalitozoon hellem</name>
    <name type="common">Microsporidian parasite</name>
    <dbReference type="NCBI Taxonomy" id="27973"/>
    <lineage>
        <taxon>Eukaryota</taxon>
        <taxon>Fungi</taxon>
        <taxon>Fungi incertae sedis</taxon>
        <taxon>Microsporidia</taxon>
        <taxon>Unikaryonidae</taxon>
        <taxon>Encephalitozoon</taxon>
    </lineage>
</organism>
<comment type="subcellular location">
    <subcellularLocation>
        <location evidence="1">Nucleus</location>
    </subcellularLocation>
</comment>
<feature type="repeat" description="WD" evidence="5">
    <location>
        <begin position="262"/>
        <end position="301"/>
    </location>
</feature>
<dbReference type="SUPFAM" id="SSF50978">
    <property type="entry name" value="WD40 repeat-like"/>
    <property type="match status" value="1"/>
</dbReference>
<dbReference type="GO" id="GO:0006357">
    <property type="term" value="P:regulation of transcription by RNA polymerase II"/>
    <property type="evidence" value="ECO:0007669"/>
    <property type="project" value="TreeGrafter"/>
</dbReference>
<dbReference type="InterPro" id="IPR036322">
    <property type="entry name" value="WD40_repeat_dom_sf"/>
</dbReference>
<dbReference type="PROSITE" id="PS00678">
    <property type="entry name" value="WD_REPEATS_1"/>
    <property type="match status" value="1"/>
</dbReference>
<dbReference type="SMART" id="SM00320">
    <property type="entry name" value="WD40"/>
    <property type="match status" value="4"/>
</dbReference>
<dbReference type="EMBL" id="CP075147">
    <property type="protein sequence ID" value="UTX42401.1"/>
    <property type="molecule type" value="Genomic_DNA"/>
</dbReference>
<keyword evidence="2 5" id="KW-0853">WD repeat</keyword>
<dbReference type="Pfam" id="PF08513">
    <property type="entry name" value="LisH"/>
    <property type="match status" value="1"/>
</dbReference>
<dbReference type="PROSITE" id="PS50896">
    <property type="entry name" value="LISH"/>
    <property type="match status" value="1"/>
</dbReference>
<dbReference type="InterPro" id="IPR006594">
    <property type="entry name" value="LisH"/>
</dbReference>
<dbReference type="Gene3D" id="1.20.960.30">
    <property type="match status" value="1"/>
</dbReference>